<dbReference type="STRING" id="1006576.DTL3_0746"/>
<evidence type="ECO:0000313" key="2">
    <source>
        <dbReference type="Proteomes" id="UP000032809"/>
    </source>
</evidence>
<dbReference type="OrthoDB" id="48737at2"/>
<accession>A0A0C7NJD8</accession>
<dbReference type="HOGENOM" id="CLU_862547_0_0_0"/>
<protein>
    <submittedName>
        <fullName evidence="1">Uncharacterized protein</fullName>
    </submittedName>
</protein>
<dbReference type="SUPFAM" id="SSF63825">
    <property type="entry name" value="YWTD domain"/>
    <property type="match status" value="1"/>
</dbReference>
<proteinExistence type="predicted"/>
<dbReference type="EMBL" id="LN824141">
    <property type="protein sequence ID" value="CEP78056.1"/>
    <property type="molecule type" value="Genomic_DNA"/>
</dbReference>
<dbReference type="Proteomes" id="UP000032809">
    <property type="component" value="Chromosome I"/>
</dbReference>
<dbReference type="KEGG" id="dtn:DTL3_0746"/>
<evidence type="ECO:0000313" key="1">
    <source>
        <dbReference type="EMBL" id="CEP78056.1"/>
    </source>
</evidence>
<keyword evidence="2" id="KW-1185">Reference proteome</keyword>
<dbReference type="AlphaFoldDB" id="A0A0C7NJD8"/>
<name>A0A0C7NJD8_DEFTU</name>
<gene>
    <name evidence="1" type="ORF">DTL3_0746</name>
</gene>
<dbReference type="RefSeq" id="WP_045087582.1">
    <property type="nucleotide sequence ID" value="NZ_LN824141.1"/>
</dbReference>
<reference evidence="2" key="1">
    <citation type="submission" date="2014-11" db="EMBL/GenBank/DDBJ databases">
        <authorList>
            <person name="Wibberg D."/>
        </authorList>
    </citation>
    <scope>NUCLEOTIDE SEQUENCE [LARGE SCALE GENOMIC DNA]</scope>
    <source>
        <strain evidence="2">L3</strain>
    </source>
</reference>
<organism evidence="1 2">
    <name type="scientific">Defluviitoga tunisiensis</name>
    <dbReference type="NCBI Taxonomy" id="1006576"/>
    <lineage>
        <taxon>Bacteria</taxon>
        <taxon>Thermotogati</taxon>
        <taxon>Thermotogota</taxon>
        <taxon>Thermotogae</taxon>
        <taxon>Petrotogales</taxon>
        <taxon>Petrotogaceae</taxon>
        <taxon>Defluviitoga</taxon>
    </lineage>
</organism>
<sequence length="322" mass="37127">MKNKFGLIGIFIILSFSIFAVDLELDENFIVNYCGVYYQILNIESESSQTFLLLENKAVALLDAKGNIKGVIDLQTDEIIHPLTKLTPRLINQEDYTKLLYIGGLSYSNGALYVAYSNIIKMYDTNGKFLNKIELNESMMLSDIAILDSQIYVLDYIKGIFKIVGKEAVKIYPESVESSNFIQYTNLEIIDNSLYVYYMEDKEDQNGTTSFRGVYKLSAQDNKYVEEKGVELGQDSIINSSFINFENNLILSKGETEIYIFDKDLNIKLYINSSEFFYYPKFDALKEENGTKGYIVIYNQGELKRYFFDLAIPHKVVRWNIE</sequence>